<protein>
    <submittedName>
        <fullName evidence="1">Uncharacterized protein</fullName>
    </submittedName>
</protein>
<proteinExistence type="predicted"/>
<accession>A0AAV4MDV5</accession>
<gene>
    <name evidence="1" type="ORF">CEXT_88351</name>
</gene>
<evidence type="ECO:0000313" key="1">
    <source>
        <dbReference type="EMBL" id="GIX70584.1"/>
    </source>
</evidence>
<keyword evidence="2" id="KW-1185">Reference proteome</keyword>
<comment type="caution">
    <text evidence="1">The sequence shown here is derived from an EMBL/GenBank/DDBJ whole genome shotgun (WGS) entry which is preliminary data.</text>
</comment>
<evidence type="ECO:0000313" key="2">
    <source>
        <dbReference type="Proteomes" id="UP001054945"/>
    </source>
</evidence>
<organism evidence="1 2">
    <name type="scientific">Caerostris extrusa</name>
    <name type="common">Bark spider</name>
    <name type="synonym">Caerostris bankana</name>
    <dbReference type="NCBI Taxonomy" id="172846"/>
    <lineage>
        <taxon>Eukaryota</taxon>
        <taxon>Metazoa</taxon>
        <taxon>Ecdysozoa</taxon>
        <taxon>Arthropoda</taxon>
        <taxon>Chelicerata</taxon>
        <taxon>Arachnida</taxon>
        <taxon>Araneae</taxon>
        <taxon>Araneomorphae</taxon>
        <taxon>Entelegynae</taxon>
        <taxon>Araneoidea</taxon>
        <taxon>Araneidae</taxon>
        <taxon>Caerostris</taxon>
    </lineage>
</organism>
<dbReference type="AlphaFoldDB" id="A0AAV4MDV5"/>
<name>A0AAV4MDV5_CAEEX</name>
<sequence length="68" mass="7255">MELKGTDLGIEARRSLCKVGSGVMVGCSVADLSELVADLFELVADLSELVADLFELVAEMKQQLGNLN</sequence>
<reference evidence="1 2" key="1">
    <citation type="submission" date="2021-06" db="EMBL/GenBank/DDBJ databases">
        <title>Caerostris extrusa draft genome.</title>
        <authorList>
            <person name="Kono N."/>
            <person name="Arakawa K."/>
        </authorList>
    </citation>
    <scope>NUCLEOTIDE SEQUENCE [LARGE SCALE GENOMIC DNA]</scope>
</reference>
<dbReference type="Proteomes" id="UP001054945">
    <property type="component" value="Unassembled WGS sequence"/>
</dbReference>
<dbReference type="EMBL" id="BPLR01019688">
    <property type="protein sequence ID" value="GIX70584.1"/>
    <property type="molecule type" value="Genomic_DNA"/>
</dbReference>